<accession>A0A0F7U3U2</accession>
<protein>
    <submittedName>
        <fullName evidence="1">Uncharacterized protein</fullName>
    </submittedName>
</protein>
<dbReference type="EMBL" id="CDHK01000073">
    <property type="protein sequence ID" value="CEJ62941.1"/>
    <property type="molecule type" value="Genomic_DNA"/>
</dbReference>
<sequence>MSAATRWWGRQVGFLGPVDPPPEARASGSRPAEAAQYLSTGYIGPLVDQVEFAYGDPSRAAGRRAEQVVQYLQRLGPRFVVSLHADVGTRGAYAYATEQHQRISEILTSAPYLNQDPGVEISWARLVADRVWDFFDAEVIGPDLAGPSGQYVRAIGLPGCWINLELPLFDWGPHEQLRTRTRAAMARQIAEGGSLARPIRLSDHFHRQLAGIPTITEEDEQLFLAHVAEHLLIRT</sequence>
<keyword evidence="2" id="KW-1185">Reference proteome</keyword>
<name>A0A0F7U3U2_PENBI</name>
<organism evidence="1 2">
    <name type="scientific">Penicillium brasilianum</name>
    <dbReference type="NCBI Taxonomy" id="104259"/>
    <lineage>
        <taxon>Eukaryota</taxon>
        <taxon>Fungi</taxon>
        <taxon>Dikarya</taxon>
        <taxon>Ascomycota</taxon>
        <taxon>Pezizomycotina</taxon>
        <taxon>Eurotiomycetes</taxon>
        <taxon>Eurotiomycetidae</taxon>
        <taxon>Eurotiales</taxon>
        <taxon>Aspergillaceae</taxon>
        <taxon>Penicillium</taxon>
    </lineage>
</organism>
<dbReference type="Proteomes" id="UP000042958">
    <property type="component" value="Unassembled WGS sequence"/>
</dbReference>
<gene>
    <name evidence="1" type="ORF">PMG11_11426</name>
</gene>
<reference evidence="2" key="1">
    <citation type="journal article" date="2015" name="Genome Announc.">
        <title>Draft genome sequence of the fungus Penicillium brasilianum MG11.</title>
        <authorList>
            <person name="Horn F."/>
            <person name="Linde J."/>
            <person name="Mattern D.J."/>
            <person name="Walther G."/>
            <person name="Guthke R."/>
            <person name="Brakhage A.A."/>
            <person name="Valiante V."/>
        </authorList>
    </citation>
    <scope>NUCLEOTIDE SEQUENCE [LARGE SCALE GENOMIC DNA]</scope>
    <source>
        <strain evidence="2">MG11</strain>
    </source>
</reference>
<dbReference type="AlphaFoldDB" id="A0A0F7U3U2"/>
<evidence type="ECO:0000313" key="2">
    <source>
        <dbReference type="Proteomes" id="UP000042958"/>
    </source>
</evidence>
<evidence type="ECO:0000313" key="1">
    <source>
        <dbReference type="EMBL" id="CEJ62941.1"/>
    </source>
</evidence>
<proteinExistence type="predicted"/>